<proteinExistence type="predicted"/>
<dbReference type="RefSeq" id="WP_075526519.1">
    <property type="nucleotide sequence ID" value="NZ_CP017560.1"/>
</dbReference>
<reference evidence="1 2" key="1">
    <citation type="submission" date="2016-09" db="EMBL/GenBank/DDBJ databases">
        <title>Complete genome sequence of the Lysinibacillus sphaericus LMG 22257, a specie of Bacillus with ureolytic activity that can effectively biodeposit calcium carbonate.</title>
        <authorList>
            <person name="Yan W."/>
        </authorList>
    </citation>
    <scope>NUCLEOTIDE SEQUENCE [LARGE SCALE GENOMIC DNA]</scope>
    <source>
        <strain evidence="1 2">LMG 22257</strain>
    </source>
</reference>
<protein>
    <recommendedName>
        <fullName evidence="3">DUF4003 domain-containing protein</fullName>
    </recommendedName>
</protein>
<dbReference type="InterPro" id="IPR025062">
    <property type="entry name" value="DUF4003"/>
</dbReference>
<dbReference type="EMBL" id="CP017560">
    <property type="protein sequence ID" value="AOV06416.1"/>
    <property type="molecule type" value="Genomic_DNA"/>
</dbReference>
<name>A0A1D8JCI5_9BACL</name>
<dbReference type="Pfam" id="PF13170">
    <property type="entry name" value="DUF4003"/>
    <property type="match status" value="1"/>
</dbReference>
<evidence type="ECO:0000313" key="1">
    <source>
        <dbReference type="EMBL" id="AOV06416.1"/>
    </source>
</evidence>
<evidence type="ECO:0008006" key="3">
    <source>
        <dbReference type="Google" id="ProtNLM"/>
    </source>
</evidence>
<sequence length="324" mass="36851">MNTGMFRNEVEMTYEKVKSLAGWTVDKDVVLTITSYYVTSEREFDAESLNRAMDAIKDKTGWFSPLRGNLLPMIAAFLDRPDVVIEEEVTRLFDKQRMLRSVGFRNTIHSYLAALLMTDDPDLYEMEARQAKALFVEMKKQHYFLTSDDDYAYAVLLGNRGFNPVEHAKAMRLYYDTLRKQGFRGGNELQWMSQVLTYIEAPFQESNVLRAHEITNFLKEKAKVRQVHYPMIGFLTVFGIQDKELEKILDLTQSLEETKILKGKREMALSISIGYVLNELIENQTALSVSLATSTELIIQAQQAIMAATIAAMASSAATNSSNS</sequence>
<gene>
    <name evidence="1" type="ORF">BI350_01525</name>
</gene>
<dbReference type="Proteomes" id="UP000185746">
    <property type="component" value="Chromosome"/>
</dbReference>
<dbReference type="AlphaFoldDB" id="A0A1D8JCI5"/>
<accession>A0A1D8JCI5</accession>
<keyword evidence="2" id="KW-1185">Reference proteome</keyword>
<organism evidence="1 2">
    <name type="scientific">Sporosarcina ureilytica</name>
    <dbReference type="NCBI Taxonomy" id="298596"/>
    <lineage>
        <taxon>Bacteria</taxon>
        <taxon>Bacillati</taxon>
        <taxon>Bacillota</taxon>
        <taxon>Bacilli</taxon>
        <taxon>Bacillales</taxon>
        <taxon>Caryophanaceae</taxon>
        <taxon>Sporosarcina</taxon>
    </lineage>
</organism>
<dbReference type="KEGG" id="surl:BI350_01525"/>
<evidence type="ECO:0000313" key="2">
    <source>
        <dbReference type="Proteomes" id="UP000185746"/>
    </source>
</evidence>